<dbReference type="CDD" id="cd00077">
    <property type="entry name" value="HDc"/>
    <property type="match status" value="1"/>
</dbReference>
<reference evidence="3" key="1">
    <citation type="submission" date="2019-11" db="EMBL/GenBank/DDBJ databases">
        <title>Genome sequence of Heliorestis convoluta strain HH, an alkaliphilic and minimalistic phototrophic bacterium from a soda lake in Egypt.</title>
        <authorList>
            <person name="Dewey E.D."/>
            <person name="Stokes L.M."/>
            <person name="Burchell B.M."/>
            <person name="Shaffer K.N."/>
            <person name="Huntington A.M."/>
            <person name="Baker J.M."/>
            <person name="Nadendla S."/>
            <person name="Giglio M.G."/>
            <person name="Touchman J.W."/>
            <person name="Blankenship R.E."/>
            <person name="Madigan M.T."/>
            <person name="Sattley W.M."/>
        </authorList>
    </citation>
    <scope>NUCLEOTIDE SEQUENCE [LARGE SCALE GENOMIC DNA]</scope>
    <source>
        <strain evidence="3">HH</strain>
    </source>
</reference>
<dbReference type="SMART" id="SM00471">
    <property type="entry name" value="HDc"/>
    <property type="match status" value="1"/>
</dbReference>
<sequence length="173" mass="20285">MKRIEDILEHPLFQQCLKENEKWEAQRPFCHHNLDHLIDVARIAYAMALEMEDFSSFSKGLGHCCRNQTKEVIYAAAILHDMGKWKQYEEGLDHAIVGAHYCENVLMECGFTALERESIAEAIRCHRHKWKGVSKTFLGSILALADFHSRLCFRCAMQEECNWPERKQRKLIY</sequence>
<dbReference type="InterPro" id="IPR006674">
    <property type="entry name" value="HD_domain"/>
</dbReference>
<evidence type="ECO:0000259" key="1">
    <source>
        <dbReference type="SMART" id="SM00471"/>
    </source>
</evidence>
<evidence type="ECO:0000313" key="3">
    <source>
        <dbReference type="Proteomes" id="UP000366051"/>
    </source>
</evidence>
<dbReference type="Pfam" id="PF01966">
    <property type="entry name" value="HD"/>
    <property type="match status" value="1"/>
</dbReference>
<proteinExistence type="predicted"/>
<organism evidence="2 3">
    <name type="scientific">Heliorestis convoluta</name>
    <dbReference type="NCBI Taxonomy" id="356322"/>
    <lineage>
        <taxon>Bacteria</taxon>
        <taxon>Bacillati</taxon>
        <taxon>Bacillota</taxon>
        <taxon>Clostridia</taxon>
        <taxon>Eubacteriales</taxon>
        <taxon>Heliobacteriaceae</taxon>
        <taxon>Heliorestis</taxon>
    </lineage>
</organism>
<gene>
    <name evidence="2" type="ORF">FTV88_2659</name>
</gene>
<name>A0A5Q2N5X7_9FIRM</name>
<dbReference type="KEGG" id="hcv:FTV88_2659"/>
<accession>A0A5Q2N5X7</accession>
<dbReference type="SUPFAM" id="SSF109604">
    <property type="entry name" value="HD-domain/PDEase-like"/>
    <property type="match status" value="1"/>
</dbReference>
<feature type="domain" description="HD/PDEase" evidence="1">
    <location>
        <begin position="29"/>
        <end position="160"/>
    </location>
</feature>
<dbReference type="OrthoDB" id="1669667at2"/>
<protein>
    <submittedName>
        <fullName evidence="2">HD domain-containing protein</fullName>
    </submittedName>
</protein>
<dbReference type="InterPro" id="IPR003607">
    <property type="entry name" value="HD/PDEase_dom"/>
</dbReference>
<dbReference type="Proteomes" id="UP000366051">
    <property type="component" value="Chromosome"/>
</dbReference>
<dbReference type="RefSeq" id="WP_153725866.1">
    <property type="nucleotide sequence ID" value="NZ_CP045875.1"/>
</dbReference>
<dbReference type="Gene3D" id="1.10.3210.10">
    <property type="entry name" value="Hypothetical protein af1432"/>
    <property type="match status" value="1"/>
</dbReference>
<dbReference type="AlphaFoldDB" id="A0A5Q2N5X7"/>
<evidence type="ECO:0000313" key="2">
    <source>
        <dbReference type="EMBL" id="QGG48752.1"/>
    </source>
</evidence>
<dbReference type="EMBL" id="CP045875">
    <property type="protein sequence ID" value="QGG48752.1"/>
    <property type="molecule type" value="Genomic_DNA"/>
</dbReference>
<keyword evidence="3" id="KW-1185">Reference proteome</keyword>